<dbReference type="AlphaFoldDB" id="A0A645A2U0"/>
<reference evidence="3" key="1">
    <citation type="submission" date="2019-08" db="EMBL/GenBank/DDBJ databases">
        <authorList>
            <person name="Kucharzyk K."/>
            <person name="Murdoch R.W."/>
            <person name="Higgins S."/>
            <person name="Loffler F."/>
        </authorList>
    </citation>
    <scope>NUCLEOTIDE SEQUENCE</scope>
</reference>
<dbReference type="InterPro" id="IPR001387">
    <property type="entry name" value="Cro/C1-type_HTH"/>
</dbReference>
<sequence length="78" mass="9117">MRERYRENYRLLGLRIAYYRKVRGYTQEQLAEMIGKSWSFLSQVEANNGTKLKGISLETLFSIAEVLQVPAGRLFDQD</sequence>
<dbReference type="CDD" id="cd00093">
    <property type="entry name" value="HTH_XRE"/>
    <property type="match status" value="1"/>
</dbReference>
<dbReference type="PANTHER" id="PTHR46797">
    <property type="entry name" value="HTH-TYPE TRANSCRIPTIONAL REGULATOR"/>
    <property type="match status" value="1"/>
</dbReference>
<accession>A0A645A2U0</accession>
<feature type="domain" description="HTH cro/C1-type" evidence="2">
    <location>
        <begin position="16"/>
        <end position="74"/>
    </location>
</feature>
<dbReference type="Gene3D" id="1.10.260.40">
    <property type="entry name" value="lambda repressor-like DNA-binding domains"/>
    <property type="match status" value="1"/>
</dbReference>
<comment type="caution">
    <text evidence="3">The sequence shown here is derived from an EMBL/GenBank/DDBJ whole genome shotgun (WGS) entry which is preliminary data.</text>
</comment>
<dbReference type="Pfam" id="PF01381">
    <property type="entry name" value="HTH_3"/>
    <property type="match status" value="1"/>
</dbReference>
<dbReference type="GO" id="GO:0003700">
    <property type="term" value="F:DNA-binding transcription factor activity"/>
    <property type="evidence" value="ECO:0007669"/>
    <property type="project" value="TreeGrafter"/>
</dbReference>
<dbReference type="InterPro" id="IPR050807">
    <property type="entry name" value="TransReg_Diox_bact_type"/>
</dbReference>
<dbReference type="InterPro" id="IPR010982">
    <property type="entry name" value="Lambda_DNA-bd_dom_sf"/>
</dbReference>
<dbReference type="SMART" id="SM00530">
    <property type="entry name" value="HTH_XRE"/>
    <property type="match status" value="1"/>
</dbReference>
<protein>
    <recommendedName>
        <fullName evidence="2">HTH cro/C1-type domain-containing protein</fullName>
    </recommendedName>
</protein>
<dbReference type="GO" id="GO:0005829">
    <property type="term" value="C:cytosol"/>
    <property type="evidence" value="ECO:0007669"/>
    <property type="project" value="TreeGrafter"/>
</dbReference>
<dbReference type="PROSITE" id="PS50943">
    <property type="entry name" value="HTH_CROC1"/>
    <property type="match status" value="1"/>
</dbReference>
<organism evidence="3">
    <name type="scientific">bioreactor metagenome</name>
    <dbReference type="NCBI Taxonomy" id="1076179"/>
    <lineage>
        <taxon>unclassified sequences</taxon>
        <taxon>metagenomes</taxon>
        <taxon>ecological metagenomes</taxon>
    </lineage>
</organism>
<evidence type="ECO:0000259" key="2">
    <source>
        <dbReference type="PROSITE" id="PS50943"/>
    </source>
</evidence>
<evidence type="ECO:0000313" key="3">
    <source>
        <dbReference type="EMBL" id="MPM47048.1"/>
    </source>
</evidence>
<evidence type="ECO:0000256" key="1">
    <source>
        <dbReference type="ARBA" id="ARBA00023125"/>
    </source>
</evidence>
<dbReference type="PANTHER" id="PTHR46797:SF1">
    <property type="entry name" value="METHYLPHOSPHONATE SYNTHASE"/>
    <property type="match status" value="1"/>
</dbReference>
<dbReference type="GO" id="GO:0003677">
    <property type="term" value="F:DNA binding"/>
    <property type="evidence" value="ECO:0007669"/>
    <property type="project" value="UniProtKB-KW"/>
</dbReference>
<name>A0A645A2U0_9ZZZZ</name>
<dbReference type="EMBL" id="VSSQ01011522">
    <property type="protein sequence ID" value="MPM47048.1"/>
    <property type="molecule type" value="Genomic_DNA"/>
</dbReference>
<gene>
    <name evidence="3" type="ORF">SDC9_93756</name>
</gene>
<proteinExistence type="predicted"/>
<dbReference type="SUPFAM" id="SSF47413">
    <property type="entry name" value="lambda repressor-like DNA-binding domains"/>
    <property type="match status" value="1"/>
</dbReference>
<keyword evidence="1" id="KW-0238">DNA-binding</keyword>